<keyword evidence="7" id="KW-0479">Metal-binding</keyword>
<organism evidence="16 17">
    <name type="scientific">Acorus calamus</name>
    <name type="common">Sweet flag</name>
    <dbReference type="NCBI Taxonomy" id="4465"/>
    <lineage>
        <taxon>Eukaryota</taxon>
        <taxon>Viridiplantae</taxon>
        <taxon>Streptophyta</taxon>
        <taxon>Embryophyta</taxon>
        <taxon>Tracheophyta</taxon>
        <taxon>Spermatophyta</taxon>
        <taxon>Magnoliopsida</taxon>
        <taxon>Liliopsida</taxon>
        <taxon>Acoraceae</taxon>
        <taxon>Acorus</taxon>
    </lineage>
</organism>
<feature type="compositionally biased region" description="Basic residues" evidence="11">
    <location>
        <begin position="667"/>
        <end position="681"/>
    </location>
</feature>
<keyword evidence="4" id="KW-0489">Methyltransferase</keyword>
<evidence type="ECO:0000259" key="15">
    <source>
        <dbReference type="PROSITE" id="PS51215"/>
    </source>
</evidence>
<evidence type="ECO:0000256" key="2">
    <source>
        <dbReference type="ARBA" id="ARBA00004286"/>
    </source>
</evidence>
<keyword evidence="8" id="KW-0863">Zinc-finger</keyword>
<evidence type="ECO:0000256" key="7">
    <source>
        <dbReference type="ARBA" id="ARBA00022723"/>
    </source>
</evidence>
<feature type="domain" description="AWS" evidence="15">
    <location>
        <begin position="924"/>
        <end position="974"/>
    </location>
</feature>
<dbReference type="Proteomes" id="UP001180020">
    <property type="component" value="Unassembled WGS sequence"/>
</dbReference>
<dbReference type="InterPro" id="IPR046341">
    <property type="entry name" value="SET_dom_sf"/>
</dbReference>
<dbReference type="PROSITE" id="PS51215">
    <property type="entry name" value="AWS"/>
    <property type="match status" value="1"/>
</dbReference>
<evidence type="ECO:0000259" key="13">
    <source>
        <dbReference type="PROSITE" id="PS50868"/>
    </source>
</evidence>
<proteinExistence type="predicted"/>
<dbReference type="Pfam" id="PF17907">
    <property type="entry name" value="AWS"/>
    <property type="match status" value="1"/>
</dbReference>
<gene>
    <name evidence="16" type="primary">ASHH2</name>
    <name evidence="16" type="ORF">QJS10_CPB12g01698</name>
</gene>
<evidence type="ECO:0000313" key="16">
    <source>
        <dbReference type="EMBL" id="KAK1302004.1"/>
    </source>
</evidence>
<dbReference type="CDD" id="cd19172">
    <property type="entry name" value="SET_SETD2"/>
    <property type="match status" value="1"/>
</dbReference>
<evidence type="ECO:0000256" key="10">
    <source>
        <dbReference type="ARBA" id="ARBA00023242"/>
    </source>
</evidence>
<evidence type="ECO:0000256" key="3">
    <source>
        <dbReference type="ARBA" id="ARBA00022454"/>
    </source>
</evidence>
<dbReference type="Gene3D" id="3.30.40.100">
    <property type="match status" value="1"/>
</dbReference>
<feature type="region of interest" description="Disordered" evidence="11">
    <location>
        <begin position="301"/>
        <end position="323"/>
    </location>
</feature>
<keyword evidence="10" id="KW-0539">Nucleus</keyword>
<dbReference type="GO" id="GO:0005634">
    <property type="term" value="C:nucleus"/>
    <property type="evidence" value="ECO:0007669"/>
    <property type="project" value="UniProtKB-SubCell"/>
</dbReference>
<dbReference type="InterPro" id="IPR006560">
    <property type="entry name" value="AWS_dom"/>
</dbReference>
<evidence type="ECO:0000256" key="1">
    <source>
        <dbReference type="ARBA" id="ARBA00004123"/>
    </source>
</evidence>
<feature type="region of interest" description="Disordered" evidence="11">
    <location>
        <begin position="1724"/>
        <end position="1793"/>
    </location>
</feature>
<dbReference type="GO" id="GO:0032259">
    <property type="term" value="P:methylation"/>
    <property type="evidence" value="ECO:0007669"/>
    <property type="project" value="UniProtKB-KW"/>
</dbReference>
<feature type="domain" description="CW-type" evidence="14">
    <location>
        <begin position="818"/>
        <end position="872"/>
    </location>
</feature>
<feature type="compositionally biased region" description="Polar residues" evidence="11">
    <location>
        <begin position="1752"/>
        <end position="1776"/>
    </location>
</feature>
<evidence type="ECO:0000256" key="5">
    <source>
        <dbReference type="ARBA" id="ARBA00022679"/>
    </source>
</evidence>
<evidence type="ECO:0000256" key="4">
    <source>
        <dbReference type="ARBA" id="ARBA00022603"/>
    </source>
</evidence>
<evidence type="ECO:0000259" key="12">
    <source>
        <dbReference type="PROSITE" id="PS50280"/>
    </source>
</evidence>
<feature type="region of interest" description="Disordered" evidence="11">
    <location>
        <begin position="447"/>
        <end position="474"/>
    </location>
</feature>
<dbReference type="InterPro" id="IPR044437">
    <property type="entry name" value="SETD2/Set2_SET"/>
</dbReference>
<protein>
    <submittedName>
        <fullName evidence="16">Histone-lysine N-methyltransferase ASHH2</fullName>
    </submittedName>
</protein>
<dbReference type="InterPro" id="IPR001214">
    <property type="entry name" value="SET_dom"/>
</dbReference>
<evidence type="ECO:0000256" key="6">
    <source>
        <dbReference type="ARBA" id="ARBA00022691"/>
    </source>
</evidence>
<dbReference type="FunFam" id="2.170.270.10:FF:000035">
    <property type="entry name" value="Histone-lysine N-methyltransferase"/>
    <property type="match status" value="1"/>
</dbReference>
<keyword evidence="5" id="KW-0808">Transferase</keyword>
<dbReference type="InterPro" id="IPR050777">
    <property type="entry name" value="SET2_Histone-Lys_MeTrsfase"/>
</dbReference>
<dbReference type="PROSITE" id="PS50868">
    <property type="entry name" value="POST_SET"/>
    <property type="match status" value="1"/>
</dbReference>
<feature type="region of interest" description="Disordered" evidence="11">
    <location>
        <begin position="1562"/>
        <end position="1614"/>
    </location>
</feature>
<keyword evidence="17" id="KW-1185">Reference proteome</keyword>
<dbReference type="GO" id="GO:0008270">
    <property type="term" value="F:zinc ion binding"/>
    <property type="evidence" value="ECO:0007669"/>
    <property type="project" value="UniProtKB-KW"/>
</dbReference>
<name>A0AAV9DMI7_ACOCL</name>
<dbReference type="InterPro" id="IPR011124">
    <property type="entry name" value="Znf_CW"/>
</dbReference>
<dbReference type="SMART" id="SM00570">
    <property type="entry name" value="AWS"/>
    <property type="match status" value="1"/>
</dbReference>
<feature type="compositionally biased region" description="Basic and acidic residues" evidence="11">
    <location>
        <begin position="456"/>
        <end position="470"/>
    </location>
</feature>
<feature type="domain" description="Post-SET" evidence="13">
    <location>
        <begin position="1101"/>
        <end position="1117"/>
    </location>
</feature>
<comment type="caution">
    <text evidence="16">The sequence shown here is derived from an EMBL/GenBank/DDBJ whole genome shotgun (WGS) entry which is preliminary data.</text>
</comment>
<evidence type="ECO:0000256" key="9">
    <source>
        <dbReference type="ARBA" id="ARBA00022833"/>
    </source>
</evidence>
<dbReference type="PROSITE" id="PS51050">
    <property type="entry name" value="ZF_CW"/>
    <property type="match status" value="1"/>
</dbReference>
<dbReference type="SUPFAM" id="SSF82199">
    <property type="entry name" value="SET domain"/>
    <property type="match status" value="1"/>
</dbReference>
<evidence type="ECO:0000256" key="8">
    <source>
        <dbReference type="ARBA" id="ARBA00022771"/>
    </source>
</evidence>
<sequence>MWCCTPCEVEQLMTFSMPTQGTDAVGDDKPCEPSSGVDCLESCVSPSCGAEQLMVSSQPTRETDMVGDDRPCEPSFGVVCPKSGAALHCETEQLIISSIPTEGTDVAGDDISCEPSSGVDCLESCVFPSCGAEQLMVSSQSTWETDVVGDDRPCEPSFGVACPESGAALHCEMEQLIISSIPTQGTDVAGDDIPCEPSSGVDCPESGTPLPCELEQLMGSSMPTQGTDVAGDDRPLEPSSGMSYLESGAALPCEVEQLMVSSMPTQGTDVLGDDRPHEPSLGVDRLCSGDASNHEPEQLMASSQSTGRACVVGDDKPSEPPSQMACLESGGVAGASAFSIGATDKFGQGRSEGKDDAKLNFTLVYKRGSLRRSSRSVSSSHVVAKLELLPSTTNTLWQFRQMGGFSSKEVRKKRSFNHRRLRDSAWGALEHLTGISSPDPRVVKVQKKGSKKAKCRLGEKGRQKARKDGSSRGSRAKCMFLSSRPRVQVDMVNFAAGTPKSLSDGLPKPDSLVDLGVGVVVDGCEHNIVTQMAHVTSINNKNPVMPFDASFRNGSHGNKEMESTVTQDVSVENTSGECPMVPGLVGPIYDRNLDQGTSPDVDVLHLIPQSGSITSESVDTSTLRETFSADGLKNQNDLNPESKVEADLLNIASGSFGASDELLPAKHAKQKKGKKKGKIRGTPRVPSEHKCVEKALLNPPDSKKTRRVNRSQPSRKVQNSFHSRKDSHSEISGNIGEMTTSIGELLDEPGMHRETFQKNEIEAHALNLGKGGNSSFSGVMGNNSALSSPEGASTCSQASSEGMLSSVMVPGSEDDLTPKKSLAWASCDDCGKWRRIPNVLVDVIGQNDSKWTCKDNTDKDYADCSVPQEMSDEDINLELGIPNTSCEDNSCIVQLNSKASDQAPWIRIKQNIFLHRKRKSQPIDEIMVCQCRPPSDGNWGCGENCLNRVLNIECVRGTCPCGDLCSNQQFQKRKYAKFKWFRCGKKGYGLQLQEDVSKGDFLIEYVGEVLDLPEYEARQRHYASRGQKHFYFMTLNGSEVIDACAKGNLGRFINHSCDPNCCTEKWMVNGEVCVGLFAIRDLKKGEEVTFDYNYVRVFGAVAKKCVCGSAGCRGYIGGDPLKTEAVDQDHSDDDYPEPVMVNEIGEKEINENQMILDTSSNEIHDNQLIPDTNSNEINENQIIPDTSSNEINENQIIPDTSSHDTLMAEHAIVSRNAIDETSGSSSVMEMEISSPIEDTEPKSLPLELPLEISSEVVNSSGNTVTGSVGDKSLIVSDAHKASKSRPRVKSSVSHGTLRKGKRSTISLVGDKSNVVAAVSGNRCSDGVEQKLNEFLDLDGGISKRKEDASKGYLKLLLLTAACGDNVKGEAIQSTRDLSIILDALLKTKSRMILVDVINKNGLQMLHNIMKQNRKNFNRTPVIRKLLKVFEFLASSGILTLEHIARSPPYSEMESLEETIISLRRHNDLQVQQMARSFLEKWVPLESKRISPCNRGGRWLGSRNMNDRQFLSYKHHRHPPPRDYVSNHRADQMIHSSPPLRGMGASENSIPTRQGSILIPVNSNSRSEVKPRKRKTRWDQPGEAMPDSTETISKFMKPSPVDEEPDSHWPEDSNQMCETSSEQNQLNNGQIISVSSEDIDDEAPPGFSTPLVHLRQVALEPVEEECLGLPQERYNPHKMVSYGMPMALVQQVGIPCKEEDGKSKGGFQPHRTRWDIAPAMPFYPFPPLPPLPRENRDAPVSPGSLANDGLRSEQVSNNNHKQNPRSCSSDNSLSETGVHNHCNPKRHMGWSSSDGLDRRFFRQQKWTNHHDNGKVRRPWVRHRNGFHKNSPNADAEVSQLGHGCLLEPNHQQKLRHDNEREI</sequence>
<dbReference type="GO" id="GO:0005694">
    <property type="term" value="C:chromosome"/>
    <property type="evidence" value="ECO:0007669"/>
    <property type="project" value="UniProtKB-SubCell"/>
</dbReference>
<reference evidence="16" key="2">
    <citation type="submission" date="2023-06" db="EMBL/GenBank/DDBJ databases">
        <authorList>
            <person name="Ma L."/>
            <person name="Liu K.-W."/>
            <person name="Li Z."/>
            <person name="Hsiao Y.-Y."/>
            <person name="Qi Y."/>
            <person name="Fu T."/>
            <person name="Tang G."/>
            <person name="Zhang D."/>
            <person name="Sun W.-H."/>
            <person name="Liu D.-K."/>
            <person name="Li Y."/>
            <person name="Chen G.-Z."/>
            <person name="Liu X.-D."/>
            <person name="Liao X.-Y."/>
            <person name="Jiang Y.-T."/>
            <person name="Yu X."/>
            <person name="Hao Y."/>
            <person name="Huang J."/>
            <person name="Zhao X.-W."/>
            <person name="Ke S."/>
            <person name="Chen Y.-Y."/>
            <person name="Wu W.-L."/>
            <person name="Hsu J.-L."/>
            <person name="Lin Y.-F."/>
            <person name="Huang M.-D."/>
            <person name="Li C.-Y."/>
            <person name="Huang L."/>
            <person name="Wang Z.-W."/>
            <person name="Zhao X."/>
            <person name="Zhong W.-Y."/>
            <person name="Peng D.-H."/>
            <person name="Ahmad S."/>
            <person name="Lan S."/>
            <person name="Zhang J.-S."/>
            <person name="Tsai W.-C."/>
            <person name="Van De Peer Y."/>
            <person name="Liu Z.-J."/>
        </authorList>
    </citation>
    <scope>NUCLEOTIDE SEQUENCE</scope>
    <source>
        <strain evidence="16">CP</strain>
        <tissue evidence="16">Leaves</tissue>
    </source>
</reference>
<evidence type="ECO:0000259" key="14">
    <source>
        <dbReference type="PROSITE" id="PS51050"/>
    </source>
</evidence>
<comment type="subcellular location">
    <subcellularLocation>
        <location evidence="2">Chromosome</location>
    </subcellularLocation>
    <subcellularLocation>
        <location evidence="1">Nucleus</location>
    </subcellularLocation>
</comment>
<dbReference type="Pfam" id="PF07496">
    <property type="entry name" value="zf-CW"/>
    <property type="match status" value="1"/>
</dbReference>
<dbReference type="PROSITE" id="PS50280">
    <property type="entry name" value="SET"/>
    <property type="match status" value="1"/>
</dbReference>
<keyword evidence="3" id="KW-0158">Chromosome</keyword>
<evidence type="ECO:0000313" key="17">
    <source>
        <dbReference type="Proteomes" id="UP001180020"/>
    </source>
</evidence>
<evidence type="ECO:0000256" key="11">
    <source>
        <dbReference type="SAM" id="MobiDB-lite"/>
    </source>
</evidence>
<dbReference type="Gene3D" id="2.170.270.10">
    <property type="entry name" value="SET domain"/>
    <property type="match status" value="1"/>
</dbReference>
<dbReference type="GO" id="GO:0046975">
    <property type="term" value="F:histone H3K36 methyltransferase activity"/>
    <property type="evidence" value="ECO:0007669"/>
    <property type="project" value="InterPro"/>
</dbReference>
<keyword evidence="9" id="KW-0862">Zinc</keyword>
<feature type="domain" description="SET" evidence="12">
    <location>
        <begin position="976"/>
        <end position="1093"/>
    </location>
</feature>
<dbReference type="SMART" id="SM00317">
    <property type="entry name" value="SET"/>
    <property type="match status" value="1"/>
</dbReference>
<dbReference type="Pfam" id="PF00856">
    <property type="entry name" value="SET"/>
    <property type="match status" value="1"/>
</dbReference>
<dbReference type="EMBL" id="JAUJYO010000012">
    <property type="protein sequence ID" value="KAK1302004.1"/>
    <property type="molecule type" value="Genomic_DNA"/>
</dbReference>
<keyword evidence="6" id="KW-0949">S-adenosyl-L-methionine</keyword>
<reference evidence="16" key="1">
    <citation type="journal article" date="2023" name="Nat. Commun.">
        <title>Diploid and tetraploid genomes of Acorus and the evolution of monocots.</title>
        <authorList>
            <person name="Ma L."/>
            <person name="Liu K.W."/>
            <person name="Li Z."/>
            <person name="Hsiao Y.Y."/>
            <person name="Qi Y."/>
            <person name="Fu T."/>
            <person name="Tang G.D."/>
            <person name="Zhang D."/>
            <person name="Sun W.H."/>
            <person name="Liu D.K."/>
            <person name="Li Y."/>
            <person name="Chen G.Z."/>
            <person name="Liu X.D."/>
            <person name="Liao X.Y."/>
            <person name="Jiang Y.T."/>
            <person name="Yu X."/>
            <person name="Hao Y."/>
            <person name="Huang J."/>
            <person name="Zhao X.W."/>
            <person name="Ke S."/>
            <person name="Chen Y.Y."/>
            <person name="Wu W.L."/>
            <person name="Hsu J.L."/>
            <person name="Lin Y.F."/>
            <person name="Huang M.D."/>
            <person name="Li C.Y."/>
            <person name="Huang L."/>
            <person name="Wang Z.W."/>
            <person name="Zhao X."/>
            <person name="Zhong W.Y."/>
            <person name="Peng D.H."/>
            <person name="Ahmad S."/>
            <person name="Lan S."/>
            <person name="Zhang J.S."/>
            <person name="Tsai W.C."/>
            <person name="Van de Peer Y."/>
            <person name="Liu Z.J."/>
        </authorList>
    </citation>
    <scope>NUCLEOTIDE SEQUENCE</scope>
    <source>
        <strain evidence="16">CP</strain>
    </source>
</reference>
<feature type="region of interest" description="Disordered" evidence="11">
    <location>
        <begin position="667"/>
        <end position="735"/>
    </location>
</feature>
<dbReference type="PANTHER" id="PTHR22884">
    <property type="entry name" value="SET DOMAIN PROTEINS"/>
    <property type="match status" value="1"/>
</dbReference>
<feature type="compositionally biased region" description="Polar residues" evidence="11">
    <location>
        <begin position="710"/>
        <end position="721"/>
    </location>
</feature>
<accession>A0AAV9DMI7</accession>
<dbReference type="InterPro" id="IPR003616">
    <property type="entry name" value="Post-SET_dom"/>
</dbReference>